<dbReference type="GO" id="GO:0051896">
    <property type="term" value="P:regulation of phosphatidylinositol 3-kinase/protein kinase B signal transduction"/>
    <property type="evidence" value="ECO:0007669"/>
    <property type="project" value="TreeGrafter"/>
</dbReference>
<dbReference type="InterPro" id="IPR029021">
    <property type="entry name" value="Prot-tyrosine_phosphatase-like"/>
</dbReference>
<dbReference type="PANTHER" id="PTHR12305:SF81">
    <property type="entry name" value="PHOSPHATIDYLINOSITOL 3,4,5-TRISPHOSPHATE 3-PHOSPHATASE AND DUAL-SPECIFICITY PROTEIN PHOSPHATASE PTEN"/>
    <property type="match status" value="1"/>
</dbReference>
<dbReference type="OrthoDB" id="5632at2759"/>
<dbReference type="PANTHER" id="PTHR12305">
    <property type="entry name" value="PHOSPHATASE WITH HOMOLOGY TO TENSIN"/>
    <property type="match status" value="1"/>
</dbReference>
<feature type="transmembrane region" description="Helical" evidence="3">
    <location>
        <begin position="895"/>
        <end position="912"/>
    </location>
</feature>
<dbReference type="GO" id="GO:0004725">
    <property type="term" value="F:protein tyrosine phosphatase activity"/>
    <property type="evidence" value="ECO:0007669"/>
    <property type="project" value="TreeGrafter"/>
</dbReference>
<evidence type="ECO:0000256" key="2">
    <source>
        <dbReference type="SAM" id="MobiDB-lite"/>
    </source>
</evidence>
<dbReference type="STRING" id="745531.A0A0C3PI54"/>
<feature type="transmembrane region" description="Helical" evidence="3">
    <location>
        <begin position="530"/>
        <end position="550"/>
    </location>
</feature>
<feature type="region of interest" description="Disordered" evidence="2">
    <location>
        <begin position="632"/>
        <end position="686"/>
    </location>
</feature>
<dbReference type="PROSITE" id="PS51181">
    <property type="entry name" value="PPASE_TENSIN"/>
    <property type="match status" value="1"/>
</dbReference>
<proteinExistence type="predicted"/>
<feature type="transmembrane region" description="Helical" evidence="3">
    <location>
        <begin position="864"/>
        <end position="883"/>
    </location>
</feature>
<feature type="compositionally biased region" description="Polar residues" evidence="2">
    <location>
        <begin position="737"/>
        <end position="752"/>
    </location>
</feature>
<keyword evidence="1" id="KW-0378">Hydrolase</keyword>
<keyword evidence="3" id="KW-1133">Transmembrane helix</keyword>
<evidence type="ECO:0000313" key="6">
    <source>
        <dbReference type="Proteomes" id="UP000053257"/>
    </source>
</evidence>
<evidence type="ECO:0000313" key="5">
    <source>
        <dbReference type="EMBL" id="KIP05648.1"/>
    </source>
</evidence>
<gene>
    <name evidence="5" type="ORF">PHLGIDRAFT_36318</name>
</gene>
<feature type="transmembrane region" description="Helical" evidence="3">
    <location>
        <begin position="570"/>
        <end position="596"/>
    </location>
</feature>
<dbReference type="GO" id="GO:0048870">
    <property type="term" value="P:cell motility"/>
    <property type="evidence" value="ECO:0007669"/>
    <property type="project" value="TreeGrafter"/>
</dbReference>
<evidence type="ECO:0000256" key="1">
    <source>
        <dbReference type="ARBA" id="ARBA00022801"/>
    </source>
</evidence>
<feature type="transmembrane region" description="Helical" evidence="3">
    <location>
        <begin position="410"/>
        <end position="438"/>
    </location>
</feature>
<dbReference type="SUPFAM" id="SSF52799">
    <property type="entry name" value="(Phosphotyrosine protein) phosphatases II"/>
    <property type="match status" value="1"/>
</dbReference>
<dbReference type="GO" id="GO:0016314">
    <property type="term" value="F:phosphatidylinositol-3,4,5-trisphosphate 3-phosphatase activity"/>
    <property type="evidence" value="ECO:0007669"/>
    <property type="project" value="TreeGrafter"/>
</dbReference>
<dbReference type="AlphaFoldDB" id="A0A0C3PI54"/>
<sequence>MTDFVRRLVSGNKARYKDPALDLELDLAYITDRIIVMGYPAAGLEGLYRNRREDAKRFLDHRHGHSYWVFNFCPVHENAYPAEVFEGRVSRYPFPDHHAPPLAILPLVAREMGAWLEGAPERVAVLHCKDLPRPPRAATVEESATQRAEALMNSMPADVDAAHELSVVPDRQLPPRAPALDDVLQLHTAGRMKRPRSPGARPKHGVSIPSQRRWLYYWSLLLARTGPQAFWAHDDVCAPPARGWASLARYDDALVRTLEGWERDSRAADGGERRGAFGDARWDAGKMVRCFARLGAADGSACEGGTAVEYVLRPSGLSGDGVVLDANREVRVKLYMGQVFMGWFWFIPTFHMSPANEAETTLQLSRQDVDFLLGIGAHIVGVAASLQWCSPGAGSGGAARLVGQTQSTRLALPAMVPFALKAVWFALSLAGLLSSWLALPAFPRTIAQDAWIPLVYGTADTGLQGIFVLGLVWRMSPLQMPEGFCIAQAVTTHACWSFLAGLCAAVTLKTTSGIFPANACLRRVSGRMSCIALVAVLPLVIMAAQLGLLLRLDAIQPVDGLNCDASHPTWVRLLGYAGTSLLLAVPSLVLSITTALRLAALQDTRPAATSTGHTVYSHDALTPLPIRRVRTRASKPSLRPSDSFQYSLPESPRPTHSALRLPKTLFPHGPIPDPPLSPGREPSQVNHSKFHLPFVRAPGSAASSQRPSFCTARDTPVGERSRDGSVHAPSPIIFASPSRTESRPTVVNISPSPHTAMLATSFEPYEDDSNDGDDGSITEVYHQPYVSVEDGVVGSYRWVRDVDSRISKEKDELGYGDELDAEPSQYAFPPYPRIRKSPSGVPPWLDEPTDAAPPPARRLVAFQIYLSSTLILAAITSLVDIFARRRPPAPFGTQHVALLLAGWGPLLFVCALRHIPSGPRTMPALCGR</sequence>
<dbReference type="GO" id="GO:0046856">
    <property type="term" value="P:phosphatidylinositol dephosphorylation"/>
    <property type="evidence" value="ECO:0007669"/>
    <property type="project" value="TreeGrafter"/>
</dbReference>
<dbReference type="GO" id="GO:0005886">
    <property type="term" value="C:plasma membrane"/>
    <property type="evidence" value="ECO:0007669"/>
    <property type="project" value="TreeGrafter"/>
</dbReference>
<feature type="domain" description="Phosphatase tensin-type" evidence="4">
    <location>
        <begin position="16"/>
        <end position="225"/>
    </location>
</feature>
<accession>A0A0C3PI54</accession>
<feature type="region of interest" description="Disordered" evidence="2">
    <location>
        <begin position="698"/>
        <end position="752"/>
    </location>
</feature>
<organism evidence="5 6">
    <name type="scientific">Phlebiopsis gigantea (strain 11061_1 CR5-6)</name>
    <name type="common">White-rot fungus</name>
    <name type="synonym">Peniophora gigantea</name>
    <dbReference type="NCBI Taxonomy" id="745531"/>
    <lineage>
        <taxon>Eukaryota</taxon>
        <taxon>Fungi</taxon>
        <taxon>Dikarya</taxon>
        <taxon>Basidiomycota</taxon>
        <taxon>Agaricomycotina</taxon>
        <taxon>Agaricomycetes</taxon>
        <taxon>Polyporales</taxon>
        <taxon>Phanerochaetaceae</taxon>
        <taxon>Phlebiopsis</taxon>
    </lineage>
</organism>
<feature type="compositionally biased region" description="Basic and acidic residues" evidence="2">
    <location>
        <begin position="716"/>
        <end position="725"/>
    </location>
</feature>
<evidence type="ECO:0000256" key="3">
    <source>
        <dbReference type="SAM" id="Phobius"/>
    </source>
</evidence>
<keyword evidence="6" id="KW-1185">Reference proteome</keyword>
<dbReference type="GO" id="GO:0005829">
    <property type="term" value="C:cytosol"/>
    <property type="evidence" value="ECO:0007669"/>
    <property type="project" value="TreeGrafter"/>
</dbReference>
<dbReference type="InterPro" id="IPR029023">
    <property type="entry name" value="Tensin_phosphatase"/>
</dbReference>
<dbReference type="InterPro" id="IPR051281">
    <property type="entry name" value="Dual-spec_lipid-protein_phosph"/>
</dbReference>
<dbReference type="GO" id="GO:0042995">
    <property type="term" value="C:cell projection"/>
    <property type="evidence" value="ECO:0007669"/>
    <property type="project" value="TreeGrafter"/>
</dbReference>
<dbReference type="EMBL" id="KN840537">
    <property type="protein sequence ID" value="KIP05648.1"/>
    <property type="molecule type" value="Genomic_DNA"/>
</dbReference>
<dbReference type="HOGENOM" id="CLU_314993_0_0_1"/>
<dbReference type="GO" id="GO:0005634">
    <property type="term" value="C:nucleus"/>
    <property type="evidence" value="ECO:0007669"/>
    <property type="project" value="TreeGrafter"/>
</dbReference>
<reference evidence="5 6" key="1">
    <citation type="journal article" date="2014" name="PLoS Genet.">
        <title>Analysis of the Phlebiopsis gigantea genome, transcriptome and secretome provides insight into its pioneer colonization strategies of wood.</title>
        <authorList>
            <person name="Hori C."/>
            <person name="Ishida T."/>
            <person name="Igarashi K."/>
            <person name="Samejima M."/>
            <person name="Suzuki H."/>
            <person name="Master E."/>
            <person name="Ferreira P."/>
            <person name="Ruiz-Duenas F.J."/>
            <person name="Held B."/>
            <person name="Canessa P."/>
            <person name="Larrondo L.F."/>
            <person name="Schmoll M."/>
            <person name="Druzhinina I.S."/>
            <person name="Kubicek C.P."/>
            <person name="Gaskell J.A."/>
            <person name="Kersten P."/>
            <person name="St John F."/>
            <person name="Glasner J."/>
            <person name="Sabat G."/>
            <person name="Splinter BonDurant S."/>
            <person name="Syed K."/>
            <person name="Yadav J."/>
            <person name="Mgbeahuruike A.C."/>
            <person name="Kovalchuk A."/>
            <person name="Asiegbu F.O."/>
            <person name="Lackner G."/>
            <person name="Hoffmeister D."/>
            <person name="Rencoret J."/>
            <person name="Gutierrez A."/>
            <person name="Sun H."/>
            <person name="Lindquist E."/>
            <person name="Barry K."/>
            <person name="Riley R."/>
            <person name="Grigoriev I.V."/>
            <person name="Henrissat B."/>
            <person name="Kues U."/>
            <person name="Berka R.M."/>
            <person name="Martinez A.T."/>
            <person name="Covert S.F."/>
            <person name="Blanchette R.A."/>
            <person name="Cullen D."/>
        </authorList>
    </citation>
    <scope>NUCLEOTIDE SEQUENCE [LARGE SCALE GENOMIC DNA]</scope>
    <source>
        <strain evidence="5 6">11061_1 CR5-6</strain>
    </source>
</reference>
<evidence type="ECO:0000259" key="4">
    <source>
        <dbReference type="PROSITE" id="PS51181"/>
    </source>
</evidence>
<dbReference type="Gene3D" id="3.90.190.10">
    <property type="entry name" value="Protein tyrosine phosphatase superfamily"/>
    <property type="match status" value="1"/>
</dbReference>
<feature type="transmembrane region" description="Helical" evidence="3">
    <location>
        <begin position="450"/>
        <end position="473"/>
    </location>
</feature>
<keyword evidence="3" id="KW-0472">Membrane</keyword>
<protein>
    <recommendedName>
        <fullName evidence="4">Phosphatase tensin-type domain-containing protein</fullName>
    </recommendedName>
</protein>
<name>A0A0C3PI54_PHLG1</name>
<dbReference type="Proteomes" id="UP000053257">
    <property type="component" value="Unassembled WGS sequence"/>
</dbReference>
<keyword evidence="3" id="KW-0812">Transmembrane</keyword>
<dbReference type="GO" id="GO:0043491">
    <property type="term" value="P:phosphatidylinositol 3-kinase/protein kinase B signal transduction"/>
    <property type="evidence" value="ECO:0007669"/>
    <property type="project" value="TreeGrafter"/>
</dbReference>